<dbReference type="GO" id="GO:0016787">
    <property type="term" value="F:hydrolase activity"/>
    <property type="evidence" value="ECO:0007669"/>
    <property type="project" value="UniProtKB-KW"/>
</dbReference>
<reference evidence="1 2" key="1">
    <citation type="submission" date="2023-04" db="EMBL/GenBank/DDBJ databases">
        <title>Genome Sequence of Selenomonas sputigena ATCC 33150.</title>
        <authorList>
            <person name="Miller D.P."/>
            <person name="Anvari S."/>
            <person name="Polson S.W."/>
            <person name="Macdonald M."/>
            <person name="Mcdowell J.V."/>
        </authorList>
    </citation>
    <scope>NUCLEOTIDE SEQUENCE [LARGE SCALE GENOMIC DNA]</scope>
    <source>
        <strain evidence="1 2">ATCC 33150</strain>
    </source>
</reference>
<dbReference type="InterPro" id="IPR024197">
    <property type="entry name" value="TPP-like"/>
</dbReference>
<dbReference type="InterPro" id="IPR023214">
    <property type="entry name" value="HAD_sf"/>
</dbReference>
<evidence type="ECO:0000313" key="2">
    <source>
        <dbReference type="Proteomes" id="UP001559623"/>
    </source>
</evidence>
<dbReference type="PIRSF" id="PIRSF030802">
    <property type="entry name" value="UCP030802"/>
    <property type="match status" value="1"/>
</dbReference>
<dbReference type="InterPro" id="IPR036412">
    <property type="entry name" value="HAD-like_sf"/>
</dbReference>
<keyword evidence="2" id="KW-1185">Reference proteome</keyword>
<accession>A0ABV3X6P3</accession>
<dbReference type="Proteomes" id="UP001559623">
    <property type="component" value="Unassembled WGS sequence"/>
</dbReference>
<protein>
    <submittedName>
        <fullName evidence="1">HAD hydrolase family protein</fullName>
    </submittedName>
</protein>
<name>A0ABV3X6P3_9FIRM</name>
<gene>
    <name evidence="1" type="ORF">QCO44_09580</name>
</gene>
<dbReference type="RefSeq" id="WP_368847598.1">
    <property type="nucleotide sequence ID" value="NZ_CP194411.1"/>
</dbReference>
<keyword evidence="1" id="KW-0378">Hydrolase</keyword>
<comment type="caution">
    <text evidence="1">The sequence shown here is derived from an EMBL/GenBank/DDBJ whole genome shotgun (WGS) entry which is preliminary data.</text>
</comment>
<dbReference type="Gene3D" id="3.40.50.1000">
    <property type="entry name" value="HAD superfamily/HAD-like"/>
    <property type="match status" value="2"/>
</dbReference>
<sequence length="253" mass="28975">MKDIVFASDLDNTLLHSLRRRREGDICVERNKGREQGFMTPGTIRLLEEAGKTLTLIPVTTRSIEQYRRIEWPHGTEPEYAVTTNGAVLLRRGRIDEAWRRNQEARIAPCRKELLAQYEKQSKKEAYIRCRLVDESYLFAYCADGVSVEETAEKCRRETLLTVQHSGRKIYFFPPGLDKGLAVKMLRERFPGKKICAAGDSCIDVPLLREADLAFAHRELESAALGEAAHIRRQEGEGNFAEWLLEQLLLPML</sequence>
<proteinExistence type="predicted"/>
<dbReference type="EMBL" id="JARVLH010000006">
    <property type="protein sequence ID" value="MEX5285876.1"/>
    <property type="molecule type" value="Genomic_DNA"/>
</dbReference>
<organism evidence="1 2">
    <name type="scientific">Selenomonas sputigena</name>
    <dbReference type="NCBI Taxonomy" id="69823"/>
    <lineage>
        <taxon>Bacteria</taxon>
        <taxon>Bacillati</taxon>
        <taxon>Bacillota</taxon>
        <taxon>Negativicutes</taxon>
        <taxon>Selenomonadales</taxon>
        <taxon>Selenomonadaceae</taxon>
        <taxon>Selenomonas</taxon>
    </lineage>
</organism>
<evidence type="ECO:0000313" key="1">
    <source>
        <dbReference type="EMBL" id="MEX5285876.1"/>
    </source>
</evidence>
<dbReference type="SUPFAM" id="SSF56784">
    <property type="entry name" value="HAD-like"/>
    <property type="match status" value="1"/>
</dbReference>